<keyword evidence="2" id="KW-1185">Reference proteome</keyword>
<evidence type="ECO:0000313" key="2">
    <source>
        <dbReference type="Proteomes" id="UP001165960"/>
    </source>
</evidence>
<accession>A0ACC2RZW4</accession>
<gene>
    <name evidence="1" type="ORF">DSO57_1002064</name>
</gene>
<evidence type="ECO:0000313" key="1">
    <source>
        <dbReference type="EMBL" id="KAJ9055588.1"/>
    </source>
</evidence>
<dbReference type="EMBL" id="QTSX02006394">
    <property type="protein sequence ID" value="KAJ9055588.1"/>
    <property type="molecule type" value="Genomic_DNA"/>
</dbReference>
<dbReference type="Proteomes" id="UP001165960">
    <property type="component" value="Unassembled WGS sequence"/>
</dbReference>
<comment type="caution">
    <text evidence="1">The sequence shown here is derived from an EMBL/GenBank/DDBJ whole genome shotgun (WGS) entry which is preliminary data.</text>
</comment>
<proteinExistence type="predicted"/>
<name>A0ACC2RZW4_9FUNG</name>
<organism evidence="1 2">
    <name type="scientific">Entomophthora muscae</name>
    <dbReference type="NCBI Taxonomy" id="34485"/>
    <lineage>
        <taxon>Eukaryota</taxon>
        <taxon>Fungi</taxon>
        <taxon>Fungi incertae sedis</taxon>
        <taxon>Zoopagomycota</taxon>
        <taxon>Entomophthoromycotina</taxon>
        <taxon>Entomophthoromycetes</taxon>
        <taxon>Entomophthorales</taxon>
        <taxon>Entomophthoraceae</taxon>
        <taxon>Entomophthora</taxon>
    </lineage>
</organism>
<protein>
    <submittedName>
        <fullName evidence="1">Uncharacterized protein</fullName>
    </submittedName>
</protein>
<reference evidence="1" key="1">
    <citation type="submission" date="2022-04" db="EMBL/GenBank/DDBJ databases">
        <title>Genome of the entomopathogenic fungus Entomophthora muscae.</title>
        <authorList>
            <person name="Elya C."/>
            <person name="Lovett B.R."/>
            <person name="Lee E."/>
            <person name="Macias A.M."/>
            <person name="Hajek A.E."/>
            <person name="De Bivort B.L."/>
            <person name="Kasson M.T."/>
            <person name="De Fine Licht H.H."/>
            <person name="Stajich J.E."/>
        </authorList>
    </citation>
    <scope>NUCLEOTIDE SEQUENCE</scope>
    <source>
        <strain evidence="1">Berkeley</strain>
    </source>
</reference>
<sequence>MNIPCEKMLAANNKEKENPDRALMWQHSWAGLAGQVGKADHNLEGNKAHNALEEGTGKNFG</sequence>